<dbReference type="SUPFAM" id="SSF144083">
    <property type="entry name" value="Magnesium transport protein CorA, transmembrane region"/>
    <property type="match status" value="1"/>
</dbReference>
<keyword evidence="3 6" id="KW-1133">Transmembrane helix</keyword>
<evidence type="ECO:0000256" key="5">
    <source>
        <dbReference type="SAM" id="MobiDB-lite"/>
    </source>
</evidence>
<dbReference type="EMBL" id="KZ293650">
    <property type="protein sequence ID" value="PBK96870.1"/>
    <property type="molecule type" value="Genomic_DNA"/>
</dbReference>
<keyword evidence="4 6" id="KW-0472">Membrane</keyword>
<feature type="compositionally biased region" description="Low complexity" evidence="5">
    <location>
        <begin position="642"/>
        <end position="654"/>
    </location>
</feature>
<dbReference type="OMA" id="HARIMAT"/>
<organism evidence="7 8">
    <name type="scientific">Armillaria gallica</name>
    <name type="common">Bulbous honey fungus</name>
    <name type="synonym">Armillaria bulbosa</name>
    <dbReference type="NCBI Taxonomy" id="47427"/>
    <lineage>
        <taxon>Eukaryota</taxon>
        <taxon>Fungi</taxon>
        <taxon>Dikarya</taxon>
        <taxon>Basidiomycota</taxon>
        <taxon>Agaricomycotina</taxon>
        <taxon>Agaricomycetes</taxon>
        <taxon>Agaricomycetidae</taxon>
        <taxon>Agaricales</taxon>
        <taxon>Marasmiineae</taxon>
        <taxon>Physalacriaceae</taxon>
        <taxon>Armillaria</taxon>
    </lineage>
</organism>
<feature type="region of interest" description="Disordered" evidence="5">
    <location>
        <begin position="642"/>
        <end position="680"/>
    </location>
</feature>
<keyword evidence="2 6" id="KW-0812">Transmembrane</keyword>
<accession>A0A2H3DS03</accession>
<proteinExistence type="predicted"/>
<reference evidence="8" key="1">
    <citation type="journal article" date="2017" name="Nat. Ecol. Evol.">
        <title>Genome expansion and lineage-specific genetic innovations in the forest pathogenic fungi Armillaria.</title>
        <authorList>
            <person name="Sipos G."/>
            <person name="Prasanna A.N."/>
            <person name="Walter M.C."/>
            <person name="O'Connor E."/>
            <person name="Balint B."/>
            <person name="Krizsan K."/>
            <person name="Kiss B."/>
            <person name="Hess J."/>
            <person name="Varga T."/>
            <person name="Slot J."/>
            <person name="Riley R."/>
            <person name="Boka B."/>
            <person name="Rigling D."/>
            <person name="Barry K."/>
            <person name="Lee J."/>
            <person name="Mihaltcheva S."/>
            <person name="LaButti K."/>
            <person name="Lipzen A."/>
            <person name="Waldron R."/>
            <person name="Moloney N.M."/>
            <person name="Sperisen C."/>
            <person name="Kredics L."/>
            <person name="Vagvoelgyi C."/>
            <person name="Patrignani A."/>
            <person name="Fitzpatrick D."/>
            <person name="Nagy I."/>
            <person name="Doyle S."/>
            <person name="Anderson J.B."/>
            <person name="Grigoriev I.V."/>
            <person name="Gueldener U."/>
            <person name="Muensterkoetter M."/>
            <person name="Nagy L.G."/>
        </authorList>
    </citation>
    <scope>NUCLEOTIDE SEQUENCE [LARGE SCALE GENOMIC DNA]</scope>
    <source>
        <strain evidence="8">Ar21-2</strain>
    </source>
</reference>
<comment type="subcellular location">
    <subcellularLocation>
        <location evidence="1">Membrane</location>
        <topology evidence="1">Multi-pass membrane protein</topology>
    </subcellularLocation>
</comment>
<dbReference type="InterPro" id="IPR045863">
    <property type="entry name" value="CorA_TM1_TM2"/>
</dbReference>
<evidence type="ECO:0000256" key="1">
    <source>
        <dbReference type="ARBA" id="ARBA00004141"/>
    </source>
</evidence>
<feature type="transmembrane region" description="Helical" evidence="6">
    <location>
        <begin position="561"/>
        <end position="583"/>
    </location>
</feature>
<evidence type="ECO:0000256" key="4">
    <source>
        <dbReference type="ARBA" id="ARBA00023136"/>
    </source>
</evidence>
<evidence type="ECO:0008006" key="9">
    <source>
        <dbReference type="Google" id="ProtNLM"/>
    </source>
</evidence>
<sequence>MPNRHGTPSGPWPFIDLDDPVSTLTHCVGNAVSTKYHQQINPEQLCTAVTPRRQTHESETEYPFNNEADDWRLYPQSLFPNWTKSQQKKSGIRDIIHPHRGGHVWSTSRASACMVYRLSILKEGRFHAQTSREPGWVVRGDTDSINQFWAALTNPAPPDTRTQTFFVDTLNGPVLQMLGTRFTIDPFFFSSSLSWIPCRYQEQFVPGRGDHITLTLVFVLTRSNRTHTSAPTPAPSGYPTSTSTILGDSTSYDFTIPSSFFNEQAIIDTDEPLLLQNSNTLLEHDLIGIHAVRRSIDHPSPSTVITYLPPPSQHGITTADHLHARIMATGRSVYWTELYRVSADATLIVLAQLWYALYAWDEALEALTTEVVWLEAHTLSTLHIYETPKPTPSFDPAPVPTEAPQPPAPPEINMDAHERTRAYIHQLHVLRAHLLHYEELLADFAKTVAFLVDTPHPGIPADLPSQVVVQKECDTLLTDIKRLEATRSMLDERVGNAMGLAFSSVEIEDSKRMQRLSEAALRDSAAMKQIAYITMLYLPASLCAAIFGMNTRELTGDPASIPIYFAVALPLTTFTVWVMMLLYRSERRRREIEIQQDTSVAPVRVFATKLFYPIRVFIRALSFTPQRKRPVEDTIIMSARSSVRTTSRRPTVVRNEVEGEVSRRPRRDLEEDDESQLKVT</sequence>
<evidence type="ECO:0000256" key="2">
    <source>
        <dbReference type="ARBA" id="ARBA00022692"/>
    </source>
</evidence>
<dbReference type="Gene3D" id="1.20.58.340">
    <property type="entry name" value="Magnesium transport protein CorA, transmembrane region"/>
    <property type="match status" value="1"/>
</dbReference>
<dbReference type="OrthoDB" id="3231000at2759"/>
<evidence type="ECO:0000256" key="6">
    <source>
        <dbReference type="SAM" id="Phobius"/>
    </source>
</evidence>
<name>A0A2H3DS03_ARMGA</name>
<dbReference type="GO" id="GO:0016020">
    <property type="term" value="C:membrane"/>
    <property type="evidence" value="ECO:0007669"/>
    <property type="project" value="UniProtKB-SubCell"/>
</dbReference>
<evidence type="ECO:0000313" key="7">
    <source>
        <dbReference type="EMBL" id="PBK96870.1"/>
    </source>
</evidence>
<evidence type="ECO:0000256" key="3">
    <source>
        <dbReference type="ARBA" id="ARBA00022989"/>
    </source>
</evidence>
<dbReference type="STRING" id="47427.A0A2H3DS03"/>
<dbReference type="AlphaFoldDB" id="A0A2H3DS03"/>
<dbReference type="Proteomes" id="UP000217790">
    <property type="component" value="Unassembled WGS sequence"/>
</dbReference>
<protein>
    <recommendedName>
        <fullName evidence="9">Cora-domain-containing protein</fullName>
    </recommendedName>
</protein>
<feature type="transmembrane region" description="Helical" evidence="6">
    <location>
        <begin position="530"/>
        <end position="549"/>
    </location>
</feature>
<keyword evidence="8" id="KW-1185">Reference proteome</keyword>
<gene>
    <name evidence="7" type="ORF">ARMGADRAFT_716423</name>
</gene>
<feature type="compositionally biased region" description="Basic and acidic residues" evidence="5">
    <location>
        <begin position="655"/>
        <end position="669"/>
    </location>
</feature>
<evidence type="ECO:0000313" key="8">
    <source>
        <dbReference type="Proteomes" id="UP000217790"/>
    </source>
</evidence>
<dbReference type="InParanoid" id="A0A2H3DS03"/>